<dbReference type="Pfam" id="PF01753">
    <property type="entry name" value="zf-MYND"/>
    <property type="match status" value="1"/>
</dbReference>
<dbReference type="GO" id="GO:0008270">
    <property type="term" value="F:zinc ion binding"/>
    <property type="evidence" value="ECO:0007669"/>
    <property type="project" value="UniProtKB-KW"/>
</dbReference>
<dbReference type="GeneID" id="81590928"/>
<evidence type="ECO:0000313" key="7">
    <source>
        <dbReference type="Proteomes" id="UP001213799"/>
    </source>
</evidence>
<dbReference type="InterPro" id="IPR002893">
    <property type="entry name" value="Znf_MYND"/>
</dbReference>
<dbReference type="AlphaFoldDB" id="A0AAD6DT30"/>
<keyword evidence="1" id="KW-0479">Metal-binding</keyword>
<evidence type="ECO:0000256" key="1">
    <source>
        <dbReference type="ARBA" id="ARBA00022723"/>
    </source>
</evidence>
<protein>
    <recommendedName>
        <fullName evidence="5">MYND-type domain-containing protein</fullName>
    </recommendedName>
</protein>
<dbReference type="PROSITE" id="PS50865">
    <property type="entry name" value="ZF_MYND_2"/>
    <property type="match status" value="1"/>
</dbReference>
<reference evidence="6" key="2">
    <citation type="submission" date="2023-01" db="EMBL/GenBank/DDBJ databases">
        <authorList>
            <person name="Petersen C."/>
        </authorList>
    </citation>
    <scope>NUCLEOTIDE SEQUENCE</scope>
    <source>
        <strain evidence="6">IBT 12815</strain>
    </source>
</reference>
<dbReference type="EMBL" id="JAQJAE010000005">
    <property type="protein sequence ID" value="KAJ5592728.1"/>
    <property type="molecule type" value="Genomic_DNA"/>
</dbReference>
<proteinExistence type="predicted"/>
<dbReference type="PROSITE" id="PS01360">
    <property type="entry name" value="ZF_MYND_1"/>
    <property type="match status" value="1"/>
</dbReference>
<name>A0AAD6DT30_9EURO</name>
<gene>
    <name evidence="6" type="ORF">N7537_009632</name>
</gene>
<organism evidence="6 7">
    <name type="scientific">Penicillium hordei</name>
    <dbReference type="NCBI Taxonomy" id="40994"/>
    <lineage>
        <taxon>Eukaryota</taxon>
        <taxon>Fungi</taxon>
        <taxon>Dikarya</taxon>
        <taxon>Ascomycota</taxon>
        <taxon>Pezizomycotina</taxon>
        <taxon>Eurotiomycetes</taxon>
        <taxon>Eurotiomycetidae</taxon>
        <taxon>Eurotiales</taxon>
        <taxon>Aspergillaceae</taxon>
        <taxon>Penicillium</taxon>
    </lineage>
</organism>
<sequence>MSLPSGCGECGKEGRVLRCSGCKAMMYCSVEHQTAHRQEHQSACNAIRRCRVAVEKDEQALRALPDNPYTYGIGNFWKILETRPYMRSCAALCNTMGKVRNVESFEAQLDLLMENLRLCRGDNMGSRDVIPGRMIRLQQDQDDGPRPARITTVIGVTNTTLPYLDIKDANPLEPVDMFSGKLIDLPHLVSVLFKVKVLQVVLTGMRPADESVAHMLGLRLKHSTIAKNPDIAHCEDAWLEGVKLKAQIRALYEDVHKLNPHFWPALVDVNTWRPKPRCFRLGVWNRCE</sequence>
<evidence type="ECO:0000259" key="5">
    <source>
        <dbReference type="PROSITE" id="PS50865"/>
    </source>
</evidence>
<dbReference type="Proteomes" id="UP001213799">
    <property type="component" value="Unassembled WGS sequence"/>
</dbReference>
<dbReference type="SUPFAM" id="SSF144232">
    <property type="entry name" value="HIT/MYND zinc finger-like"/>
    <property type="match status" value="1"/>
</dbReference>
<accession>A0AAD6DT30</accession>
<evidence type="ECO:0000256" key="2">
    <source>
        <dbReference type="ARBA" id="ARBA00022771"/>
    </source>
</evidence>
<keyword evidence="2 4" id="KW-0863">Zinc-finger</keyword>
<comment type="caution">
    <text evidence="6">The sequence shown here is derived from an EMBL/GenBank/DDBJ whole genome shotgun (WGS) entry which is preliminary data.</text>
</comment>
<evidence type="ECO:0000256" key="4">
    <source>
        <dbReference type="PROSITE-ProRule" id="PRU00134"/>
    </source>
</evidence>
<dbReference type="Gene3D" id="6.10.140.2220">
    <property type="match status" value="1"/>
</dbReference>
<evidence type="ECO:0000256" key="3">
    <source>
        <dbReference type="ARBA" id="ARBA00022833"/>
    </source>
</evidence>
<dbReference type="RefSeq" id="XP_056749354.1">
    <property type="nucleotide sequence ID" value="XM_056900686.1"/>
</dbReference>
<reference evidence="6" key="1">
    <citation type="journal article" date="2023" name="IMA Fungus">
        <title>Comparative genomic study of the Penicillium genus elucidates a diverse pangenome and 15 lateral gene transfer events.</title>
        <authorList>
            <person name="Petersen C."/>
            <person name="Sorensen T."/>
            <person name="Nielsen M.R."/>
            <person name="Sondergaard T.E."/>
            <person name="Sorensen J.L."/>
            <person name="Fitzpatrick D.A."/>
            <person name="Frisvad J.C."/>
            <person name="Nielsen K.L."/>
        </authorList>
    </citation>
    <scope>NUCLEOTIDE SEQUENCE</scope>
    <source>
        <strain evidence="6">IBT 12815</strain>
    </source>
</reference>
<keyword evidence="3" id="KW-0862">Zinc</keyword>
<evidence type="ECO:0000313" key="6">
    <source>
        <dbReference type="EMBL" id="KAJ5592728.1"/>
    </source>
</evidence>
<feature type="domain" description="MYND-type" evidence="5">
    <location>
        <begin position="7"/>
        <end position="44"/>
    </location>
</feature>
<keyword evidence="7" id="KW-1185">Reference proteome</keyword>